<dbReference type="Gene3D" id="3.40.50.2000">
    <property type="entry name" value="Glycogen Phosphorylase B"/>
    <property type="match status" value="1"/>
</dbReference>
<protein>
    <submittedName>
        <fullName evidence="1">Uncharacterized protein</fullName>
    </submittedName>
</protein>
<reference evidence="2" key="1">
    <citation type="journal article" date="2019" name="Int. J. Syst. Evol. Microbiol.">
        <title>The Global Catalogue of Microorganisms (GCM) 10K type strain sequencing project: providing services to taxonomists for standard genome sequencing and annotation.</title>
        <authorList>
            <consortium name="The Broad Institute Genomics Platform"/>
            <consortium name="The Broad Institute Genome Sequencing Center for Infectious Disease"/>
            <person name="Wu L."/>
            <person name="Ma J."/>
        </authorList>
    </citation>
    <scope>NUCLEOTIDE SEQUENCE [LARGE SCALE GENOMIC DNA]</scope>
    <source>
        <strain evidence="2">JCM 13316</strain>
    </source>
</reference>
<dbReference type="RefSeq" id="WP_170287777.1">
    <property type="nucleotide sequence ID" value="NZ_BAAALV010000007.1"/>
</dbReference>
<evidence type="ECO:0000313" key="1">
    <source>
        <dbReference type="EMBL" id="GAA1921529.1"/>
    </source>
</evidence>
<dbReference type="Pfam" id="PF11316">
    <property type="entry name" value="Rhamno_transf"/>
    <property type="match status" value="1"/>
</dbReference>
<keyword evidence="2" id="KW-1185">Reference proteome</keyword>
<dbReference type="Proteomes" id="UP001500784">
    <property type="component" value="Unassembled WGS sequence"/>
</dbReference>
<name>A0ABP5AUL2_9MICC</name>
<proteinExistence type="predicted"/>
<dbReference type="Pfam" id="PF13692">
    <property type="entry name" value="Glyco_trans_1_4"/>
    <property type="match status" value="1"/>
</dbReference>
<dbReference type="PANTHER" id="PTHR12526:SF600">
    <property type="entry name" value="GLYCOSYL TRANSFERASE GROUP 1"/>
    <property type="match status" value="1"/>
</dbReference>
<dbReference type="InterPro" id="IPR021466">
    <property type="entry name" value="Put_rhamnosyl_transferase"/>
</dbReference>
<accession>A0ABP5AUL2</accession>
<sequence length="666" mass="72291">MSTKGTLVWIAGTRWENLAGTEKRLAAALAEYREVLWVDPPAPFTGGTVHGLRPRRTVVSPQLTRLTVPVLPGAFRPVLGTVAGWLLHRAVRSAAKTGPAAGAVVAAGPLARFPRLESGVKVYFVTDDWLAGAALMGLSAARIKRCMLRNLQEADLVAAVSEALADRLRTLRPDIQVLNLPNGCVPEAFAPDQKDRTEQRGAILLGQLNERLDFDVLDAVAAAGIPLSLVGPRTERDPAVRARLDSLLANGNVTWEGEIPAVEVPSRLAGAAAGITPYADTGFNRSSFPLKTLDYLSAGLPVVSTDLPAARSLGAGHVARAATPADFTRALRKVLADTPDPRQIRERQRFARGHSWNARARTLLDAVEGASPAWKGDHFLVTRFNLPTPGPESLVRAREGWLRERAELFESYCMRSVAAQSNSRFRWLIYFDPESPAWLRERIRQWSADGLFTPVYRTAVERADLLSDLRSMVAEPSAELMTTNLDNDDGVATDFVERLQRAAAQVQGRTALYLPSGLILSGSGLFARRDRTNAFASVAEPWSGAVSCWADWHTLLGRSMPVREVDGPPGWLQVVHGGNVSNRVRGIRVSPHPHQGRFPGLLAGARPPTAGQRVREILFHTPRRSIGSGLRTAAKTVLLRAAGKEGLDRVKEHLGALHSTVNKGTP</sequence>
<organism evidence="1 2">
    <name type="scientific">Arthrobacter gandavensis</name>
    <dbReference type="NCBI Taxonomy" id="169960"/>
    <lineage>
        <taxon>Bacteria</taxon>
        <taxon>Bacillati</taxon>
        <taxon>Actinomycetota</taxon>
        <taxon>Actinomycetes</taxon>
        <taxon>Micrococcales</taxon>
        <taxon>Micrococcaceae</taxon>
        <taxon>Arthrobacter</taxon>
    </lineage>
</organism>
<gene>
    <name evidence="1" type="ORF">GCM10009688_28180</name>
</gene>
<dbReference type="PANTHER" id="PTHR12526">
    <property type="entry name" value="GLYCOSYLTRANSFERASE"/>
    <property type="match status" value="1"/>
</dbReference>
<evidence type="ECO:0000313" key="2">
    <source>
        <dbReference type="Proteomes" id="UP001500784"/>
    </source>
</evidence>
<comment type="caution">
    <text evidence="1">The sequence shown here is derived from an EMBL/GenBank/DDBJ whole genome shotgun (WGS) entry which is preliminary data.</text>
</comment>
<dbReference type="EMBL" id="BAAALV010000007">
    <property type="protein sequence ID" value="GAA1921529.1"/>
    <property type="molecule type" value="Genomic_DNA"/>
</dbReference>
<dbReference type="SUPFAM" id="SSF53756">
    <property type="entry name" value="UDP-Glycosyltransferase/glycogen phosphorylase"/>
    <property type="match status" value="1"/>
</dbReference>